<evidence type="ECO:0000259" key="2">
    <source>
        <dbReference type="Pfam" id="PF23451"/>
    </source>
</evidence>
<dbReference type="AlphaFoldDB" id="A0A2S7SXK5"/>
<dbReference type="InterPro" id="IPR056572">
    <property type="entry name" value="Zn_ribbon_PaaD"/>
</dbReference>
<dbReference type="InterPro" id="IPR034904">
    <property type="entry name" value="FSCA_dom_sf"/>
</dbReference>
<dbReference type="NCBIfam" id="TIGR02159">
    <property type="entry name" value="PA_CoA_Oxy4"/>
    <property type="match status" value="1"/>
</dbReference>
<protein>
    <submittedName>
        <fullName evidence="3">Phenylacetate-CoA oxygenase subunit PaaJ</fullName>
    </submittedName>
</protein>
<comment type="caution">
    <text evidence="3">The sequence shown here is derived from an EMBL/GenBank/DDBJ whole genome shotgun (WGS) entry which is preliminary data.</text>
</comment>
<gene>
    <name evidence="3" type="primary">paaJ</name>
    <name evidence="3" type="ORF">CJD36_005915</name>
</gene>
<dbReference type="RefSeq" id="WP_105038216.1">
    <property type="nucleotide sequence ID" value="NZ_PPSL01000002.1"/>
</dbReference>
<dbReference type="InterPro" id="IPR002744">
    <property type="entry name" value="MIP18-like"/>
</dbReference>
<sequence>MVVSRFDKEQILDILATIPDPEIPVVNILEMGMVKDVVIGDDGYEVIITPTYSGCPAVGMITADIRSTLEAKGVVPTTVRMVYDPAWTTDWMTDVAKKKLHDYGIAPPLHSSCNDEMLDNNTITCPRCGSERTHLLSRFGSTACKALYKCDACLEPFEYFKCH</sequence>
<dbReference type="EMBL" id="PPSL01000002">
    <property type="protein sequence ID" value="PQJ11337.1"/>
    <property type="molecule type" value="Genomic_DNA"/>
</dbReference>
<dbReference type="SUPFAM" id="SSF117916">
    <property type="entry name" value="Fe-S cluster assembly (FSCA) domain-like"/>
    <property type="match status" value="1"/>
</dbReference>
<evidence type="ECO:0000313" key="3">
    <source>
        <dbReference type="EMBL" id="PQJ11337.1"/>
    </source>
</evidence>
<keyword evidence="4" id="KW-1185">Reference proteome</keyword>
<dbReference type="PANTHER" id="PTHR42831:SF3">
    <property type="entry name" value="1,2-PHENYLACETYL-COA EPOXIDASE, SUBUNIT D-RELATED"/>
    <property type="match status" value="1"/>
</dbReference>
<dbReference type="Gene3D" id="3.30.300.130">
    <property type="entry name" value="Fe-S cluster assembly (FSCA)"/>
    <property type="match status" value="1"/>
</dbReference>
<dbReference type="Proteomes" id="UP000239872">
    <property type="component" value="Unassembled WGS sequence"/>
</dbReference>
<proteinExistence type="predicted"/>
<evidence type="ECO:0000313" key="4">
    <source>
        <dbReference type="Proteomes" id="UP000239872"/>
    </source>
</evidence>
<dbReference type="Pfam" id="PF23451">
    <property type="entry name" value="Zn_ribbon_PaaD"/>
    <property type="match status" value="1"/>
</dbReference>
<reference evidence="3 4" key="1">
    <citation type="submission" date="2018-01" db="EMBL/GenBank/DDBJ databases">
        <title>A novel member of the phylum Bacteroidetes isolated from glacier ice.</title>
        <authorList>
            <person name="Liu Q."/>
            <person name="Xin Y.-H."/>
        </authorList>
    </citation>
    <scope>NUCLEOTIDE SEQUENCE [LARGE SCALE GENOMIC DNA]</scope>
    <source>
        <strain evidence="3 4">RB1R16</strain>
    </source>
</reference>
<evidence type="ECO:0000259" key="1">
    <source>
        <dbReference type="Pfam" id="PF01883"/>
    </source>
</evidence>
<accession>A0A2S7SXK5</accession>
<name>A0A2S7SXK5_9BACT</name>
<dbReference type="Pfam" id="PF01883">
    <property type="entry name" value="FeS_assembly_P"/>
    <property type="match status" value="1"/>
</dbReference>
<dbReference type="PANTHER" id="PTHR42831">
    <property type="entry name" value="FE-S PROTEIN MATURATION AUXILIARY FACTOR YITW"/>
    <property type="match status" value="1"/>
</dbReference>
<feature type="domain" description="PaaD zinc beta ribbon" evidence="2">
    <location>
        <begin position="116"/>
        <end position="161"/>
    </location>
</feature>
<dbReference type="OrthoDB" id="3684942at2"/>
<dbReference type="InterPro" id="IPR052339">
    <property type="entry name" value="Fe-S_Maturation_MIP18"/>
</dbReference>
<organism evidence="3 4">
    <name type="scientific">Flavipsychrobacter stenotrophus</name>
    <dbReference type="NCBI Taxonomy" id="2077091"/>
    <lineage>
        <taxon>Bacteria</taxon>
        <taxon>Pseudomonadati</taxon>
        <taxon>Bacteroidota</taxon>
        <taxon>Chitinophagia</taxon>
        <taxon>Chitinophagales</taxon>
        <taxon>Chitinophagaceae</taxon>
        <taxon>Flavipsychrobacter</taxon>
    </lineage>
</organism>
<dbReference type="InterPro" id="IPR011883">
    <property type="entry name" value="PaaD-like"/>
</dbReference>
<feature type="domain" description="MIP18 family-like" evidence="1">
    <location>
        <begin position="8"/>
        <end position="71"/>
    </location>
</feature>